<dbReference type="AlphaFoldDB" id="A0A366K8U5"/>
<dbReference type="OrthoDB" id="9785707at2"/>
<keyword evidence="4" id="KW-1185">Reference proteome</keyword>
<dbReference type="Proteomes" id="UP000252530">
    <property type="component" value="Unassembled WGS sequence"/>
</dbReference>
<feature type="domain" description="Smf/DprA SLOG" evidence="2">
    <location>
        <begin position="134"/>
        <end position="355"/>
    </location>
</feature>
<comment type="caution">
    <text evidence="3">The sequence shown here is derived from an EMBL/GenBank/DDBJ whole genome shotgun (WGS) entry which is preliminary data.</text>
</comment>
<dbReference type="EMBL" id="PDCG01000002">
    <property type="protein sequence ID" value="RBP98136.1"/>
    <property type="molecule type" value="Genomic_DNA"/>
</dbReference>
<evidence type="ECO:0000313" key="3">
    <source>
        <dbReference type="EMBL" id="RBP98136.1"/>
    </source>
</evidence>
<dbReference type="PANTHER" id="PTHR43022">
    <property type="entry name" value="PROTEIN SMF"/>
    <property type="match status" value="1"/>
</dbReference>
<dbReference type="InterPro" id="IPR057666">
    <property type="entry name" value="DrpA_SLOG"/>
</dbReference>
<sequence>MQGSQTNAELARIDMETLTMALLTYCLDGADALMFACLKGADDPRQILGLLLALSGRDPGAFDLPAPRSHQAAAGELDRIFCLGLSRWGRSVNHQALRSLHLSRDRWTHRLDSLPSGRLDNLLPWLTAEGSQWIISPSSPYWPRQLADLSIRKDWAPPLCLWGQGDPGALVSCPQPMAIVGSRGCNDYGRQVAYSLGREAGQAGHLLVSGGALGSDASAHRGSLAACSEYGLAHAGRTVAVFAGGLNHQGPQSNLPLFETILAQDGALISELCPGTIPEPRRFLLRNRIIAALASVVVVAQARLRSGALNTANWAAELNREVYAAPGAIDQPANAGCNRLILEGKATILTSSKACTQICHEGHRPLFPQAQAPYSGMITPDQASGRRVPIDGTLVGQEGMDGDGTRQTNEPTARSPLAQAILAALRHCRRQKEDATIDRILTLSQRRMAEPIPIGQLNQELGLLEMEGAIFLRGGSISLATGSG</sequence>
<dbReference type="SUPFAM" id="SSF102405">
    <property type="entry name" value="MCP/YpsA-like"/>
    <property type="match status" value="1"/>
</dbReference>
<reference evidence="3 4" key="1">
    <citation type="submission" date="2017-10" db="EMBL/GenBank/DDBJ databases">
        <title>Bifidobacterium xylocopum sp. nov. and Bifidobacterium aemilianum sp. nov., from the carpenter bee (Xylocopa violacea) digestive tract.</title>
        <authorList>
            <person name="Alberoni D."/>
            <person name="Baffoni L."/>
            <person name="Di Gioia D."/>
            <person name="Gaggia F."/>
            <person name="Biavati B."/>
        </authorList>
    </citation>
    <scope>NUCLEOTIDE SEQUENCE [LARGE SCALE GENOMIC DNA]</scope>
    <source>
        <strain evidence="3 4">XV10</strain>
    </source>
</reference>
<dbReference type="InterPro" id="IPR003488">
    <property type="entry name" value="DprA"/>
</dbReference>
<gene>
    <name evidence="3" type="ORF">CRD60_03005</name>
</gene>
<organism evidence="3 4">
    <name type="scientific">Bifidobacterium aemilianum</name>
    <dbReference type="NCBI Taxonomy" id="2493120"/>
    <lineage>
        <taxon>Bacteria</taxon>
        <taxon>Bacillati</taxon>
        <taxon>Actinomycetota</taxon>
        <taxon>Actinomycetes</taxon>
        <taxon>Bifidobacteriales</taxon>
        <taxon>Bifidobacteriaceae</taxon>
        <taxon>Bifidobacterium</taxon>
    </lineage>
</organism>
<proteinExistence type="inferred from homology"/>
<dbReference type="Gene3D" id="3.40.50.450">
    <property type="match status" value="1"/>
</dbReference>
<dbReference type="GO" id="GO:0009294">
    <property type="term" value="P:DNA-mediated transformation"/>
    <property type="evidence" value="ECO:0007669"/>
    <property type="project" value="InterPro"/>
</dbReference>
<name>A0A366K8U5_9BIFI</name>
<protein>
    <submittedName>
        <fullName evidence="3">DNA processing protein DprA</fullName>
    </submittedName>
</protein>
<evidence type="ECO:0000313" key="4">
    <source>
        <dbReference type="Proteomes" id="UP000252530"/>
    </source>
</evidence>
<dbReference type="PANTHER" id="PTHR43022:SF1">
    <property type="entry name" value="PROTEIN SMF"/>
    <property type="match status" value="1"/>
</dbReference>
<accession>A0A366K8U5</accession>
<evidence type="ECO:0000259" key="2">
    <source>
        <dbReference type="Pfam" id="PF02481"/>
    </source>
</evidence>
<dbReference type="Pfam" id="PF02481">
    <property type="entry name" value="DNA_processg_A"/>
    <property type="match status" value="1"/>
</dbReference>
<evidence type="ECO:0000256" key="1">
    <source>
        <dbReference type="ARBA" id="ARBA00006525"/>
    </source>
</evidence>
<comment type="similarity">
    <text evidence="1">Belongs to the DprA/Smf family.</text>
</comment>